<dbReference type="InterPro" id="IPR001611">
    <property type="entry name" value="Leu-rich_rpt"/>
</dbReference>
<evidence type="ECO:0000256" key="2">
    <source>
        <dbReference type="ARBA" id="ARBA00022737"/>
    </source>
</evidence>
<dbReference type="PANTHER" id="PTHR24369">
    <property type="entry name" value="ANTIGEN BSP, PUTATIVE-RELATED"/>
    <property type="match status" value="1"/>
</dbReference>
<dbReference type="SMART" id="SM00369">
    <property type="entry name" value="LRR_TYP"/>
    <property type="match status" value="5"/>
</dbReference>
<organism evidence="4 5">
    <name type="scientific">Stegodyphus mimosarum</name>
    <name type="common">African social velvet spider</name>
    <dbReference type="NCBI Taxonomy" id="407821"/>
    <lineage>
        <taxon>Eukaryota</taxon>
        <taxon>Metazoa</taxon>
        <taxon>Ecdysozoa</taxon>
        <taxon>Arthropoda</taxon>
        <taxon>Chelicerata</taxon>
        <taxon>Arachnida</taxon>
        <taxon>Araneae</taxon>
        <taxon>Araneomorphae</taxon>
        <taxon>Entelegynae</taxon>
        <taxon>Eresoidea</taxon>
        <taxon>Eresidae</taxon>
        <taxon>Stegodyphus</taxon>
    </lineage>
</organism>
<dbReference type="GO" id="GO:0005886">
    <property type="term" value="C:plasma membrane"/>
    <property type="evidence" value="ECO:0007669"/>
    <property type="project" value="TreeGrafter"/>
</dbReference>
<dbReference type="PANTHER" id="PTHR24369:SF214">
    <property type="entry name" value="GLYCOPROTEIN V PLATELET"/>
    <property type="match status" value="1"/>
</dbReference>
<keyword evidence="2" id="KW-0677">Repeat</keyword>
<dbReference type="InterPro" id="IPR003591">
    <property type="entry name" value="Leu-rich_rpt_typical-subtyp"/>
</dbReference>
<feature type="signal peptide" evidence="3">
    <location>
        <begin position="1"/>
        <end position="29"/>
    </location>
</feature>
<dbReference type="InterPro" id="IPR050541">
    <property type="entry name" value="LRR_TM_domain-containing"/>
</dbReference>
<evidence type="ECO:0000313" key="5">
    <source>
        <dbReference type="Proteomes" id="UP000054359"/>
    </source>
</evidence>
<dbReference type="Pfam" id="PF00560">
    <property type="entry name" value="LRR_1"/>
    <property type="match status" value="1"/>
</dbReference>
<keyword evidence="3" id="KW-0732">Signal</keyword>
<evidence type="ECO:0000256" key="3">
    <source>
        <dbReference type="SAM" id="SignalP"/>
    </source>
</evidence>
<evidence type="ECO:0000256" key="1">
    <source>
        <dbReference type="ARBA" id="ARBA00022614"/>
    </source>
</evidence>
<dbReference type="Pfam" id="PF13855">
    <property type="entry name" value="LRR_8"/>
    <property type="match status" value="2"/>
</dbReference>
<accession>A0A087TEW7</accession>
<dbReference type="OMA" id="HLDGRCN"/>
<feature type="non-terminal residue" evidence="4">
    <location>
        <position position="341"/>
    </location>
</feature>
<dbReference type="OrthoDB" id="2013775at2759"/>
<dbReference type="Gene3D" id="3.80.10.10">
    <property type="entry name" value="Ribonuclease Inhibitor"/>
    <property type="match status" value="1"/>
</dbReference>
<feature type="chain" id="PRO_5001829618" evidence="3">
    <location>
        <begin position="30"/>
        <end position="341"/>
    </location>
</feature>
<evidence type="ECO:0000313" key="4">
    <source>
        <dbReference type="EMBL" id="KFM63656.1"/>
    </source>
</evidence>
<dbReference type="STRING" id="407821.A0A087TEW7"/>
<dbReference type="EMBL" id="KK114896">
    <property type="protein sequence ID" value="KFM63656.1"/>
    <property type="molecule type" value="Genomic_DNA"/>
</dbReference>
<protein>
    <submittedName>
        <fullName evidence="4">Immunoglobulin superfamily containing leucine-rich repeat protein</fullName>
    </submittedName>
</protein>
<proteinExistence type="predicted"/>
<dbReference type="AlphaFoldDB" id="A0A087TEW7"/>
<dbReference type="Proteomes" id="UP000054359">
    <property type="component" value="Unassembled WGS sequence"/>
</dbReference>
<gene>
    <name evidence="4" type="ORF">X975_22977</name>
</gene>
<dbReference type="SUPFAM" id="SSF52058">
    <property type="entry name" value="L domain-like"/>
    <property type="match status" value="1"/>
</dbReference>
<keyword evidence="1" id="KW-0433">Leucine-rich repeat</keyword>
<sequence length="341" mass="39450">MGESRLLKPKISMMISIFFTLMFFAWVQAQCPEEDNIAPCKCVTPNGEVNVLCRGEIGLPRLTEVLMKTFCGEIIKKFELIQSDIDYLPSNLFYKVIAKDIQVSFTNISHFTRAGISAFFGQERYLESLSMRRCHLVDGLQWQMIGDLQVLTYLDLSFNDLSRIPKQWFKHPPPNLRSLTLKGNKIQALESGAFYYMHKLLQLDVSENQITNIMRDAFPWPGNNLLYLTLSYNNLATLPEDLFDEMLGLRRIYLDSNKLKTLPENVWSPVWGELEHLDLYGNNLTCGCDTYWVSELRPPTLLYGECYTYNLTQVKLSSLNATHFEECVLWQTEDLETVLIF</sequence>
<reference evidence="4 5" key="1">
    <citation type="submission" date="2013-11" db="EMBL/GenBank/DDBJ databases">
        <title>Genome sequencing of Stegodyphus mimosarum.</title>
        <authorList>
            <person name="Bechsgaard J."/>
        </authorList>
    </citation>
    <scope>NUCLEOTIDE SEQUENCE [LARGE SCALE GENOMIC DNA]</scope>
</reference>
<dbReference type="InterPro" id="IPR032675">
    <property type="entry name" value="LRR_dom_sf"/>
</dbReference>
<name>A0A087TEW7_STEMI</name>
<keyword evidence="5" id="KW-1185">Reference proteome</keyword>